<keyword evidence="3" id="KW-0812">Transmembrane</keyword>
<keyword evidence="5" id="KW-1185">Reference proteome</keyword>
<keyword evidence="1" id="KW-0175">Coiled coil</keyword>
<comment type="caution">
    <text evidence="4">The sequence shown here is derived from an EMBL/GenBank/DDBJ whole genome shotgun (WGS) entry which is preliminary data.</text>
</comment>
<evidence type="ECO:0000256" key="3">
    <source>
        <dbReference type="SAM" id="Phobius"/>
    </source>
</evidence>
<evidence type="ECO:0000256" key="1">
    <source>
        <dbReference type="SAM" id="Coils"/>
    </source>
</evidence>
<dbReference type="Proteomes" id="UP001526426">
    <property type="component" value="Unassembled WGS sequence"/>
</dbReference>
<feature type="compositionally biased region" description="Basic and acidic residues" evidence="2">
    <location>
        <begin position="52"/>
        <end position="61"/>
    </location>
</feature>
<accession>A0ABT3L2T3</accession>
<gene>
    <name evidence="4" type="ORF">K4A83_05965</name>
</gene>
<evidence type="ECO:0000313" key="5">
    <source>
        <dbReference type="Proteomes" id="UP001526426"/>
    </source>
</evidence>
<evidence type="ECO:0000313" key="4">
    <source>
        <dbReference type="EMBL" id="MCW6035819.1"/>
    </source>
</evidence>
<protein>
    <submittedName>
        <fullName evidence="4">Uncharacterized protein</fullName>
    </submittedName>
</protein>
<evidence type="ECO:0000256" key="2">
    <source>
        <dbReference type="SAM" id="MobiDB-lite"/>
    </source>
</evidence>
<dbReference type="EMBL" id="JAIHOM010000021">
    <property type="protein sequence ID" value="MCW6035819.1"/>
    <property type="molecule type" value="Genomic_DNA"/>
</dbReference>
<name>A0ABT3L2T3_9CYAN</name>
<proteinExistence type="predicted"/>
<keyword evidence="3" id="KW-1133">Transmembrane helix</keyword>
<organism evidence="4 5">
    <name type="scientific">Spirulina subsalsa FACHB-351</name>
    <dbReference type="NCBI Taxonomy" id="234711"/>
    <lineage>
        <taxon>Bacteria</taxon>
        <taxon>Bacillati</taxon>
        <taxon>Cyanobacteriota</taxon>
        <taxon>Cyanophyceae</taxon>
        <taxon>Spirulinales</taxon>
        <taxon>Spirulinaceae</taxon>
        <taxon>Spirulina</taxon>
    </lineage>
</organism>
<reference evidence="4 5" key="1">
    <citation type="submission" date="2021-08" db="EMBL/GenBank/DDBJ databases">
        <title>Draft genome sequence of Spirulina subsalsa with high tolerance to salinity and hype-accumulation of phycocyanin.</title>
        <authorList>
            <person name="Pei H."/>
            <person name="Jiang L."/>
        </authorList>
    </citation>
    <scope>NUCLEOTIDE SEQUENCE [LARGE SCALE GENOMIC DNA]</scope>
    <source>
        <strain evidence="4 5">FACHB-351</strain>
    </source>
</reference>
<sequence length="255" mass="28731">MAIQEETYRSRQGMDPDLTEHQLDLGQYVAVSDVVAVLSELARHPSQLEALPSKESRENRSRSPQLLSLEERRRSLKPNAPYIPTAMREAPPLGEKTVDDLSQELWELKLVSLSDADYYGRQLTRLKNRLWWLTGLLVGAIASFSAGLAWTTVHLRQAQHQMALYEGELTTQRLRIEQIEGARLGEIEQVMRSLQTQIPENLTEDLTTNTQDIAALKTQLQQLESKLAAQDKALSVLIGTLQGMISSPPNRPPNR</sequence>
<feature type="coiled-coil region" evidence="1">
    <location>
        <begin position="206"/>
        <end position="233"/>
    </location>
</feature>
<keyword evidence="3" id="KW-0472">Membrane</keyword>
<feature type="region of interest" description="Disordered" evidence="2">
    <location>
        <begin position="48"/>
        <end position="71"/>
    </location>
</feature>
<dbReference type="RefSeq" id="WP_265263536.1">
    <property type="nucleotide sequence ID" value="NZ_JAIHOM010000021.1"/>
</dbReference>
<dbReference type="Gene3D" id="1.20.5.340">
    <property type="match status" value="1"/>
</dbReference>
<feature type="transmembrane region" description="Helical" evidence="3">
    <location>
        <begin position="130"/>
        <end position="150"/>
    </location>
</feature>